<dbReference type="GeneID" id="34609295"/>
<dbReference type="SUPFAM" id="SSF51735">
    <property type="entry name" value="NAD(P)-binding Rossmann-fold domains"/>
    <property type="match status" value="1"/>
</dbReference>
<dbReference type="STRING" id="1073090.A0A1L9SIB1"/>
<dbReference type="InterPro" id="IPR011032">
    <property type="entry name" value="GroES-like_sf"/>
</dbReference>
<dbReference type="InterPro" id="IPR047122">
    <property type="entry name" value="Trans-enoyl_RdTase-like"/>
</dbReference>
<dbReference type="RefSeq" id="XP_022581366.1">
    <property type="nucleotide sequence ID" value="XM_022722830.1"/>
</dbReference>
<dbReference type="AlphaFoldDB" id="A0A1L9SIB1"/>
<dbReference type="InterPro" id="IPR036291">
    <property type="entry name" value="NAD(P)-bd_dom_sf"/>
</dbReference>
<keyword evidence="5" id="KW-1185">Reference proteome</keyword>
<evidence type="ECO:0000259" key="3">
    <source>
        <dbReference type="SMART" id="SM00829"/>
    </source>
</evidence>
<organism evidence="4 5">
    <name type="scientific">Penicilliopsis zonata CBS 506.65</name>
    <dbReference type="NCBI Taxonomy" id="1073090"/>
    <lineage>
        <taxon>Eukaryota</taxon>
        <taxon>Fungi</taxon>
        <taxon>Dikarya</taxon>
        <taxon>Ascomycota</taxon>
        <taxon>Pezizomycotina</taxon>
        <taxon>Eurotiomycetes</taxon>
        <taxon>Eurotiomycetidae</taxon>
        <taxon>Eurotiales</taxon>
        <taxon>Aspergillaceae</taxon>
        <taxon>Penicilliopsis</taxon>
    </lineage>
</organism>
<dbReference type="Gene3D" id="3.90.180.10">
    <property type="entry name" value="Medium-chain alcohol dehydrogenases, catalytic domain"/>
    <property type="match status" value="1"/>
</dbReference>
<dbReference type="VEuPathDB" id="FungiDB:ASPZODRAFT_131748"/>
<reference evidence="5" key="1">
    <citation type="journal article" date="2017" name="Genome Biol.">
        <title>Comparative genomics reveals high biological diversity and specific adaptations in the industrially and medically important fungal genus Aspergillus.</title>
        <authorList>
            <person name="de Vries R.P."/>
            <person name="Riley R."/>
            <person name="Wiebenga A."/>
            <person name="Aguilar-Osorio G."/>
            <person name="Amillis S."/>
            <person name="Uchima C.A."/>
            <person name="Anderluh G."/>
            <person name="Asadollahi M."/>
            <person name="Askin M."/>
            <person name="Barry K."/>
            <person name="Battaglia E."/>
            <person name="Bayram O."/>
            <person name="Benocci T."/>
            <person name="Braus-Stromeyer S.A."/>
            <person name="Caldana C."/>
            <person name="Canovas D."/>
            <person name="Cerqueira G.C."/>
            <person name="Chen F."/>
            <person name="Chen W."/>
            <person name="Choi C."/>
            <person name="Clum A."/>
            <person name="Dos Santos R.A."/>
            <person name="Damasio A.R."/>
            <person name="Diallinas G."/>
            <person name="Emri T."/>
            <person name="Fekete E."/>
            <person name="Flipphi M."/>
            <person name="Freyberg S."/>
            <person name="Gallo A."/>
            <person name="Gournas C."/>
            <person name="Habgood R."/>
            <person name="Hainaut M."/>
            <person name="Harispe M.L."/>
            <person name="Henrissat B."/>
            <person name="Hilden K.S."/>
            <person name="Hope R."/>
            <person name="Hossain A."/>
            <person name="Karabika E."/>
            <person name="Karaffa L."/>
            <person name="Karanyi Z."/>
            <person name="Krasevec N."/>
            <person name="Kuo A."/>
            <person name="Kusch H."/>
            <person name="LaButti K."/>
            <person name="Lagendijk E.L."/>
            <person name="Lapidus A."/>
            <person name="Levasseur A."/>
            <person name="Lindquist E."/>
            <person name="Lipzen A."/>
            <person name="Logrieco A.F."/>
            <person name="MacCabe A."/>
            <person name="Maekelae M.R."/>
            <person name="Malavazi I."/>
            <person name="Melin P."/>
            <person name="Meyer V."/>
            <person name="Mielnichuk N."/>
            <person name="Miskei M."/>
            <person name="Molnar A.P."/>
            <person name="Mule G."/>
            <person name="Ngan C.Y."/>
            <person name="Orejas M."/>
            <person name="Orosz E."/>
            <person name="Ouedraogo J.P."/>
            <person name="Overkamp K.M."/>
            <person name="Park H.-S."/>
            <person name="Perrone G."/>
            <person name="Piumi F."/>
            <person name="Punt P.J."/>
            <person name="Ram A.F."/>
            <person name="Ramon A."/>
            <person name="Rauscher S."/>
            <person name="Record E."/>
            <person name="Riano-Pachon D.M."/>
            <person name="Robert V."/>
            <person name="Roehrig J."/>
            <person name="Ruller R."/>
            <person name="Salamov A."/>
            <person name="Salih N.S."/>
            <person name="Samson R.A."/>
            <person name="Sandor E."/>
            <person name="Sanguinetti M."/>
            <person name="Schuetze T."/>
            <person name="Sepcic K."/>
            <person name="Shelest E."/>
            <person name="Sherlock G."/>
            <person name="Sophianopoulou V."/>
            <person name="Squina F.M."/>
            <person name="Sun H."/>
            <person name="Susca A."/>
            <person name="Todd R.B."/>
            <person name="Tsang A."/>
            <person name="Unkles S.E."/>
            <person name="van de Wiele N."/>
            <person name="van Rossen-Uffink D."/>
            <person name="Oliveira J.V."/>
            <person name="Vesth T.C."/>
            <person name="Visser J."/>
            <person name="Yu J.-H."/>
            <person name="Zhou M."/>
            <person name="Andersen M.R."/>
            <person name="Archer D.B."/>
            <person name="Baker S.E."/>
            <person name="Benoit I."/>
            <person name="Brakhage A.A."/>
            <person name="Braus G.H."/>
            <person name="Fischer R."/>
            <person name="Frisvad J.C."/>
            <person name="Goldman G.H."/>
            <person name="Houbraken J."/>
            <person name="Oakley B."/>
            <person name="Pocsi I."/>
            <person name="Scazzocchio C."/>
            <person name="Seiboth B."/>
            <person name="vanKuyk P.A."/>
            <person name="Wortman J."/>
            <person name="Dyer P.S."/>
            <person name="Grigoriev I.V."/>
        </authorList>
    </citation>
    <scope>NUCLEOTIDE SEQUENCE [LARGE SCALE GENOMIC DNA]</scope>
    <source>
        <strain evidence="5">CBS 506.65</strain>
    </source>
</reference>
<dbReference type="PANTHER" id="PTHR45348:SF2">
    <property type="entry name" value="ZINC-TYPE ALCOHOL DEHYDROGENASE-LIKE PROTEIN C2E1P3.01"/>
    <property type="match status" value="1"/>
</dbReference>
<dbReference type="InterPro" id="IPR013154">
    <property type="entry name" value="ADH-like_N"/>
</dbReference>
<evidence type="ECO:0000313" key="5">
    <source>
        <dbReference type="Proteomes" id="UP000184188"/>
    </source>
</evidence>
<sequence length="345" mass="36433">MNESAWIKEKHARLTVENAEKPVPGDGEVLVKVEVIAFSPIESKIQRYATHPVPYPLVLGGSFAGTVEAVGPDVTALQPGDLVAVNRAGKVQGDSRFGGFQKYALACVSSSSKLVPGTPLEAAAASILNLATVASALSIHLGLARPSLSSDNPAAEAKGKKVLVYGGSSPTGGLAINYAVIAGYTVITTSSPQNRGFVESLGPVAVIDHTLPADQIADQIRAHGPYDAILDTIGLPPVTNMLVGYLSSLGGGTYNTMTPLFGPENPVPDTVQRRFAPYSWSFEQPANLDFARWFYEEYVPQGLASGLIVPTRPQWVHGGLAKAQHALDLLDQNAVSGHKLVMNSW</sequence>
<dbReference type="GO" id="GO:0016651">
    <property type="term" value="F:oxidoreductase activity, acting on NAD(P)H"/>
    <property type="evidence" value="ECO:0007669"/>
    <property type="project" value="InterPro"/>
</dbReference>
<dbReference type="Pfam" id="PF08240">
    <property type="entry name" value="ADH_N"/>
    <property type="match status" value="1"/>
</dbReference>
<evidence type="ECO:0000313" key="4">
    <source>
        <dbReference type="EMBL" id="OJJ46856.1"/>
    </source>
</evidence>
<dbReference type="Proteomes" id="UP000184188">
    <property type="component" value="Unassembled WGS sequence"/>
</dbReference>
<name>A0A1L9SIB1_9EURO</name>
<comment type="similarity">
    <text evidence="1">Belongs to the zinc-containing alcohol dehydrogenase family.</text>
</comment>
<dbReference type="SMART" id="SM00829">
    <property type="entry name" value="PKS_ER"/>
    <property type="match status" value="1"/>
</dbReference>
<dbReference type="InterPro" id="IPR020843">
    <property type="entry name" value="ER"/>
</dbReference>
<dbReference type="OrthoDB" id="3509362at2759"/>
<dbReference type="PANTHER" id="PTHR45348">
    <property type="entry name" value="HYPOTHETICAL OXIDOREDUCTASE (EUROFUNG)"/>
    <property type="match status" value="1"/>
</dbReference>
<keyword evidence="2" id="KW-0560">Oxidoreductase</keyword>
<evidence type="ECO:0000256" key="2">
    <source>
        <dbReference type="ARBA" id="ARBA00023002"/>
    </source>
</evidence>
<feature type="domain" description="Enoyl reductase (ER)" evidence="3">
    <location>
        <begin position="11"/>
        <end position="342"/>
    </location>
</feature>
<dbReference type="Gene3D" id="3.40.50.720">
    <property type="entry name" value="NAD(P)-binding Rossmann-like Domain"/>
    <property type="match status" value="1"/>
</dbReference>
<accession>A0A1L9SIB1</accession>
<protein>
    <recommendedName>
        <fullName evidence="3">Enoyl reductase (ER) domain-containing protein</fullName>
    </recommendedName>
</protein>
<proteinExistence type="inferred from homology"/>
<evidence type="ECO:0000256" key="1">
    <source>
        <dbReference type="ARBA" id="ARBA00008072"/>
    </source>
</evidence>
<dbReference type="SUPFAM" id="SSF50129">
    <property type="entry name" value="GroES-like"/>
    <property type="match status" value="1"/>
</dbReference>
<gene>
    <name evidence="4" type="ORF">ASPZODRAFT_131748</name>
</gene>
<dbReference type="EMBL" id="KV878341">
    <property type="protein sequence ID" value="OJJ46856.1"/>
    <property type="molecule type" value="Genomic_DNA"/>
</dbReference>
<dbReference type="CDD" id="cd08249">
    <property type="entry name" value="enoyl_reductase_like"/>
    <property type="match status" value="1"/>
</dbReference>